<keyword evidence="3" id="KW-1185">Reference proteome</keyword>
<gene>
    <name evidence="2" type="primary">AKAIN1</name>
</gene>
<dbReference type="Proteomes" id="UP000694380">
    <property type="component" value="Chromosome 2"/>
</dbReference>
<feature type="region of interest" description="Disordered" evidence="1">
    <location>
        <begin position="112"/>
        <end position="142"/>
    </location>
</feature>
<name>A0A8C3H8L4_CHRPI</name>
<dbReference type="KEGG" id="cpic:103306394"/>
<dbReference type="Ensembl" id="ENSCPBT00000010755.1">
    <property type="protein sequence ID" value="ENSCPBP00000008964.1"/>
    <property type="gene ID" value="ENSCPBG00000006937.1"/>
</dbReference>
<reference evidence="2" key="3">
    <citation type="submission" date="2025-09" db="UniProtKB">
        <authorList>
            <consortium name="Ensembl"/>
        </authorList>
    </citation>
    <scope>IDENTIFICATION</scope>
</reference>
<evidence type="ECO:0000256" key="1">
    <source>
        <dbReference type="SAM" id="MobiDB-lite"/>
    </source>
</evidence>
<proteinExistence type="predicted"/>
<feature type="compositionally biased region" description="Low complexity" evidence="1">
    <location>
        <begin position="55"/>
        <end position="65"/>
    </location>
</feature>
<feature type="compositionally biased region" description="Basic and acidic residues" evidence="1">
    <location>
        <begin position="131"/>
        <end position="142"/>
    </location>
</feature>
<dbReference type="GeneTree" id="ENSGT00560000078638"/>
<dbReference type="AlphaFoldDB" id="A0A8C3H8L4"/>
<protein>
    <submittedName>
        <fullName evidence="2">A-kinase anchor inhibitor 1</fullName>
    </submittedName>
</protein>
<dbReference type="CTD" id="642597"/>
<reference evidence="2" key="2">
    <citation type="submission" date="2025-08" db="UniProtKB">
        <authorList>
            <consortium name="Ensembl"/>
        </authorList>
    </citation>
    <scope>IDENTIFICATION</scope>
</reference>
<feature type="region of interest" description="Disordered" evidence="1">
    <location>
        <begin position="44"/>
        <end position="85"/>
    </location>
</feature>
<accession>A0A8C3H8L4</accession>
<reference evidence="2" key="1">
    <citation type="journal article" date="2015" name="Genome Biol. Evol.">
        <title>Physical Mapping and Refinement of the Painted Turtle Genome (Chrysemys picta) Inform Amniote Genome Evolution and Challenge Turtle-Bird Chromosomal Conservation.</title>
        <authorList>
            <person name="Badenhorst D."/>
            <person name="Hillier L.W."/>
            <person name="Literman R."/>
            <person name="Montiel E.E."/>
            <person name="Radhakrishnan S."/>
            <person name="Shen Y."/>
            <person name="Minx P."/>
            <person name="Janes D.E."/>
            <person name="Warren W.C."/>
            <person name="Edwards S.V."/>
            <person name="Valenzuela N."/>
        </authorList>
    </citation>
    <scope>NUCLEOTIDE SEQUENCE [LARGE SCALE GENOMIC DNA]</scope>
</reference>
<dbReference type="GeneID" id="103306394"/>
<organism evidence="2 3">
    <name type="scientific">Chrysemys picta bellii</name>
    <name type="common">Western painted turtle</name>
    <name type="synonym">Emys bellii</name>
    <dbReference type="NCBI Taxonomy" id="8478"/>
    <lineage>
        <taxon>Eukaryota</taxon>
        <taxon>Metazoa</taxon>
        <taxon>Chordata</taxon>
        <taxon>Craniata</taxon>
        <taxon>Vertebrata</taxon>
        <taxon>Euteleostomi</taxon>
        <taxon>Archelosauria</taxon>
        <taxon>Testudinata</taxon>
        <taxon>Testudines</taxon>
        <taxon>Cryptodira</taxon>
        <taxon>Durocryptodira</taxon>
        <taxon>Testudinoidea</taxon>
        <taxon>Emydidae</taxon>
        <taxon>Chrysemys</taxon>
    </lineage>
</organism>
<dbReference type="OrthoDB" id="9886207at2759"/>
<evidence type="ECO:0000313" key="3">
    <source>
        <dbReference type="Proteomes" id="UP000694380"/>
    </source>
</evidence>
<sequence length="142" mass="15760">MRRVPVPLLPLPLERCIVEGARVPPPLRKPPALGKRLGWELSKVPGPLRHPRPLLRPGPLASSRPVRGARPETSMVFAPGEKSGNEQEEVALQNASKQIVQTAILQAVQQVSRESQQKEKRVNSSVSLQLERGELTKKHEKK</sequence>
<evidence type="ECO:0000313" key="2">
    <source>
        <dbReference type="Ensembl" id="ENSCPBP00000008964.1"/>
    </source>
</evidence>